<evidence type="ECO:0000313" key="1">
    <source>
        <dbReference type="EMBL" id="QBZ55932.1"/>
    </source>
</evidence>
<dbReference type="Proteomes" id="UP000294847">
    <property type="component" value="Chromosome 2"/>
</dbReference>
<dbReference type="AlphaFoldDB" id="A0A4P7N371"/>
<dbReference type="EMBL" id="CP034205">
    <property type="protein sequence ID" value="QBZ55932.1"/>
    <property type="molecule type" value="Genomic_DNA"/>
</dbReference>
<organism evidence="1 2">
    <name type="scientific">Pyricularia oryzae</name>
    <name type="common">Rice blast fungus</name>
    <name type="synonym">Magnaporthe oryzae</name>
    <dbReference type="NCBI Taxonomy" id="318829"/>
    <lineage>
        <taxon>Eukaryota</taxon>
        <taxon>Fungi</taxon>
        <taxon>Dikarya</taxon>
        <taxon>Ascomycota</taxon>
        <taxon>Pezizomycotina</taxon>
        <taxon>Sordariomycetes</taxon>
        <taxon>Sordariomycetidae</taxon>
        <taxon>Magnaporthales</taxon>
        <taxon>Pyriculariaceae</taxon>
        <taxon>Pyricularia</taxon>
    </lineage>
</organism>
<accession>A0A4P7N371</accession>
<reference evidence="1 2" key="1">
    <citation type="journal article" date="2019" name="Mol. Biol. Evol.">
        <title>Blast fungal genomes show frequent chromosomal changes, gene gains and losses, and effector gene turnover.</title>
        <authorList>
            <person name="Gomez Luciano L.B."/>
            <person name="Jason Tsai I."/>
            <person name="Chuma I."/>
            <person name="Tosa Y."/>
            <person name="Chen Y.H."/>
            <person name="Li J.Y."/>
            <person name="Li M.Y."/>
            <person name="Jade Lu M.Y."/>
            <person name="Nakayashiki H."/>
            <person name="Li W.H."/>
        </authorList>
    </citation>
    <scope>NUCLEOTIDE SEQUENCE [LARGE SCALE GENOMIC DNA]</scope>
    <source>
        <strain evidence="1">MZ5-1-6</strain>
    </source>
</reference>
<evidence type="ECO:0000313" key="2">
    <source>
        <dbReference type="Proteomes" id="UP000294847"/>
    </source>
</evidence>
<proteinExistence type="predicted"/>
<protein>
    <submittedName>
        <fullName evidence="1">Uncharacterized protein</fullName>
    </submittedName>
</protein>
<sequence length="110" mass="12823">MLIETNGWLTSFTASQTDEFDAKNHNGKMPTRSLPYGSQMPAYLQYLETREKRHLTSRKKHKDKVSIYSVSFMVETARVQDPCGRQFTLLVWKIVRYSRLSDRHGQVPIS</sequence>
<name>A0A4P7N371_PYROR</name>
<gene>
    <name evidence="1" type="ORF">PoMZ_00838</name>
</gene>